<dbReference type="Gene3D" id="6.10.250.3150">
    <property type="match status" value="1"/>
</dbReference>
<dbReference type="EMBL" id="JANUAE010000002">
    <property type="protein sequence ID" value="MCS3709147.1"/>
    <property type="molecule type" value="Genomic_DNA"/>
</dbReference>
<dbReference type="EMBL" id="JANUBL010000002">
    <property type="protein sequence ID" value="MCS4121214.1"/>
    <property type="molecule type" value="Genomic_DNA"/>
</dbReference>
<dbReference type="GO" id="GO:0004222">
    <property type="term" value="F:metalloendopeptidase activity"/>
    <property type="evidence" value="ECO:0007669"/>
    <property type="project" value="TreeGrafter"/>
</dbReference>
<evidence type="ECO:0000256" key="2">
    <source>
        <dbReference type="SAM" id="Coils"/>
    </source>
</evidence>
<dbReference type="EMBL" id="JANUBB010000002">
    <property type="protein sequence ID" value="MCS3950641.1"/>
    <property type="molecule type" value="Genomic_DNA"/>
</dbReference>
<accession>A0A840EDN9</accession>
<feature type="chain" id="PRO_5042756072" evidence="4">
    <location>
        <begin position="27"/>
        <end position="412"/>
    </location>
</feature>
<evidence type="ECO:0000313" key="7">
    <source>
        <dbReference type="EMBL" id="MCS3709147.1"/>
    </source>
</evidence>
<dbReference type="PANTHER" id="PTHR21666:SF289">
    <property type="entry name" value="L-ALA--D-GLU ENDOPEPTIDASE"/>
    <property type="match status" value="1"/>
</dbReference>
<dbReference type="GeneID" id="83728518"/>
<dbReference type="Proteomes" id="UP001155010">
    <property type="component" value="Unassembled WGS sequence"/>
</dbReference>
<evidence type="ECO:0000259" key="5">
    <source>
        <dbReference type="Pfam" id="PF01551"/>
    </source>
</evidence>
<evidence type="ECO:0000256" key="4">
    <source>
        <dbReference type="SAM" id="SignalP"/>
    </source>
</evidence>
<dbReference type="AlphaFoldDB" id="A0A840EDN9"/>
<evidence type="ECO:0000313" key="6">
    <source>
        <dbReference type="EMBL" id="MCS3676915.1"/>
    </source>
</evidence>
<feature type="signal peptide" evidence="4">
    <location>
        <begin position="1"/>
        <end position="26"/>
    </location>
</feature>
<name>A0A840EDN9_9BACT</name>
<feature type="coiled-coil region" evidence="2">
    <location>
        <begin position="176"/>
        <end position="263"/>
    </location>
</feature>
<dbReference type="SUPFAM" id="SSF57997">
    <property type="entry name" value="Tropomyosin"/>
    <property type="match status" value="1"/>
</dbReference>
<dbReference type="InterPro" id="IPR016047">
    <property type="entry name" value="M23ase_b-sheet_dom"/>
</dbReference>
<dbReference type="Proteomes" id="UP001155110">
    <property type="component" value="Unassembled WGS sequence"/>
</dbReference>
<gene>
    <name evidence="10" type="ORF">GGP45_001556</name>
    <name evidence="7" type="ORF">GGP61_000742</name>
    <name evidence="6" type="ORF">GGP71_000822</name>
    <name evidence="8" type="ORF">GGP83_000575</name>
    <name evidence="11" type="ORF">GGP99_001125</name>
    <name evidence="9" type="ORF">GGQ01_002564</name>
</gene>
<dbReference type="Pfam" id="PF01551">
    <property type="entry name" value="Peptidase_M23"/>
    <property type="match status" value="1"/>
</dbReference>
<dbReference type="InterPro" id="IPR050570">
    <property type="entry name" value="Cell_wall_metabolism_enzyme"/>
</dbReference>
<evidence type="ECO:0000313" key="12">
    <source>
        <dbReference type="Proteomes" id="UP001155144"/>
    </source>
</evidence>
<dbReference type="RefSeq" id="WP_011404349.1">
    <property type="nucleotide sequence ID" value="NZ_CALTRV010000001.1"/>
</dbReference>
<evidence type="ECO:0000313" key="11">
    <source>
        <dbReference type="EMBL" id="MCS4157171.1"/>
    </source>
</evidence>
<protein>
    <submittedName>
        <fullName evidence="10">Septal ring factor EnvC (AmiA/AmiB activator)</fullName>
    </submittedName>
</protein>
<dbReference type="Proteomes" id="UP001155040">
    <property type="component" value="Unassembled WGS sequence"/>
</dbReference>
<dbReference type="SUPFAM" id="SSF51261">
    <property type="entry name" value="Duplicated hybrid motif"/>
    <property type="match status" value="1"/>
</dbReference>
<dbReference type="Gene3D" id="2.70.70.10">
    <property type="entry name" value="Glucose Permease (Domain IIA)"/>
    <property type="match status" value="1"/>
</dbReference>
<dbReference type="InterPro" id="IPR011055">
    <property type="entry name" value="Dup_hybrid_motif"/>
</dbReference>
<feature type="compositionally biased region" description="Basic and acidic residues" evidence="3">
    <location>
        <begin position="40"/>
        <end position="49"/>
    </location>
</feature>
<dbReference type="EMBL" id="JANUBF010000020">
    <property type="protein sequence ID" value="MCS4037481.1"/>
    <property type="molecule type" value="Genomic_DNA"/>
</dbReference>
<dbReference type="EMBL" id="JANUAU010000002">
    <property type="protein sequence ID" value="MCS3676915.1"/>
    <property type="molecule type" value="Genomic_DNA"/>
</dbReference>
<dbReference type="Proteomes" id="UP001155027">
    <property type="component" value="Unassembled WGS sequence"/>
</dbReference>
<feature type="region of interest" description="Disordered" evidence="3">
    <location>
        <begin position="30"/>
        <end position="49"/>
    </location>
</feature>
<keyword evidence="2" id="KW-0175">Coiled coil</keyword>
<evidence type="ECO:0000313" key="10">
    <source>
        <dbReference type="EMBL" id="MCS4121214.1"/>
    </source>
</evidence>
<sequence>MRSPWPPRQIAQWAVRAGLVVLLALAGPVAPPAAHGQDASSRRETTEQRLDQLQQQIQQEQQRLQKTEKEAESTQEQLESLQREIALREKLVSTYQARLDELGRERSRLRDTLSTLQTRLETLRKDYRDQLVHAYKYGRLHDLALLLASRSINQMLIRARYLRRFATDRRRQRSAIQTAAGEVRSSREQLAEKRAETRDLLAEARTERTNLRALERERRQVIDELRARRSELEQQIEQKQRQAQQLEQRIQKLVARAKREQADSGMEAEVAANLSASFQANRGALPWPVEGAVTTDFGNQVDPVHETTTYHPGILIATSPRSPVRAIFDGTVTGIDFVPGYGTYVVIQHGEYLSVYSNFSTLSIAEGNQIEAGQVIGQSGTESEPRGASLFFGLVNRSSSEFVDPSGWLSVR</sequence>
<dbReference type="CDD" id="cd12797">
    <property type="entry name" value="M23_peptidase"/>
    <property type="match status" value="1"/>
</dbReference>
<comment type="caution">
    <text evidence="10">The sequence shown here is derived from an EMBL/GenBank/DDBJ whole genome shotgun (WGS) entry which is preliminary data.</text>
</comment>
<dbReference type="EMBL" id="JANTZM010000004">
    <property type="protein sequence ID" value="MCS4157171.1"/>
    <property type="molecule type" value="Genomic_DNA"/>
</dbReference>
<reference evidence="10" key="1">
    <citation type="submission" date="2022-08" db="EMBL/GenBank/DDBJ databases">
        <title>Genomic Encyclopedia of Type Strains, Phase V (KMG-V): Genome sequencing to study the core and pangenomes of soil and plant-associated prokaryotes.</title>
        <authorList>
            <person name="Whitman W."/>
        </authorList>
    </citation>
    <scope>NUCLEOTIDE SEQUENCE</scope>
    <source>
        <strain evidence="6">0</strain>
        <strain evidence="8">SP2017</strain>
        <strain evidence="11">SP3002</strain>
        <strain evidence="9">SP3012</strain>
        <strain evidence="10">SP3026</strain>
        <strain evidence="7">SP3049</strain>
    </source>
</reference>
<evidence type="ECO:0000256" key="1">
    <source>
        <dbReference type="ARBA" id="ARBA00022729"/>
    </source>
</evidence>
<dbReference type="PANTHER" id="PTHR21666">
    <property type="entry name" value="PEPTIDASE-RELATED"/>
    <property type="match status" value="1"/>
</dbReference>
<evidence type="ECO:0000313" key="8">
    <source>
        <dbReference type="EMBL" id="MCS3950641.1"/>
    </source>
</evidence>
<feature type="domain" description="M23ase beta-sheet core" evidence="5">
    <location>
        <begin position="310"/>
        <end position="397"/>
    </location>
</feature>
<dbReference type="Proteomes" id="UP001155144">
    <property type="component" value="Unassembled WGS sequence"/>
</dbReference>
<organism evidence="10 12">
    <name type="scientific">Salinibacter ruber</name>
    <dbReference type="NCBI Taxonomy" id="146919"/>
    <lineage>
        <taxon>Bacteria</taxon>
        <taxon>Pseudomonadati</taxon>
        <taxon>Rhodothermota</taxon>
        <taxon>Rhodothermia</taxon>
        <taxon>Rhodothermales</taxon>
        <taxon>Salinibacteraceae</taxon>
        <taxon>Salinibacter</taxon>
    </lineage>
</organism>
<dbReference type="Proteomes" id="UP001155057">
    <property type="component" value="Unassembled WGS sequence"/>
</dbReference>
<evidence type="ECO:0000313" key="9">
    <source>
        <dbReference type="EMBL" id="MCS4037481.1"/>
    </source>
</evidence>
<evidence type="ECO:0000256" key="3">
    <source>
        <dbReference type="SAM" id="MobiDB-lite"/>
    </source>
</evidence>
<dbReference type="OMA" id="VQKFGPY"/>
<proteinExistence type="predicted"/>
<keyword evidence="1 4" id="KW-0732">Signal</keyword>